<accession>A0AAW6JHH2</accession>
<proteinExistence type="predicted"/>
<gene>
    <name evidence="2" type="ORF">PSQ53_10500</name>
</gene>
<dbReference type="EMBL" id="JAQTKT010000001">
    <property type="protein sequence ID" value="MDD1383334.1"/>
    <property type="molecule type" value="Genomic_DNA"/>
</dbReference>
<dbReference type="AlphaFoldDB" id="A0AAW6JHH2"/>
<evidence type="ECO:0000256" key="1">
    <source>
        <dbReference type="SAM" id="SignalP"/>
    </source>
</evidence>
<comment type="caution">
    <text evidence="2">The sequence shown here is derived from an EMBL/GenBank/DDBJ whole genome shotgun (WGS) entry which is preliminary data.</text>
</comment>
<sequence>MHKFTKLIAIGLAATLIGTFQVSSAKASIFGWFDNFELTLESKTKGLPLTISTYDFDGQKIDQVKTKSADIHTDRTMSKTDSDGNEQSSVIDVDYGNKRMTHVGSTLIAYEGMKNYEDQFSKHINIDDHQKSVPLLNSMYQDFSNQWNSKAKVVMIRSQSGKPIAVFTGNEVSIHQTEMKNATKFVINGHRLFAYRCDYTVYPMSSIKDSVHNKVIK</sequence>
<evidence type="ECO:0000313" key="3">
    <source>
        <dbReference type="Proteomes" id="UP001217945"/>
    </source>
</evidence>
<dbReference type="InterPro" id="IPR032484">
    <property type="entry name" value="DUF5052"/>
</dbReference>
<dbReference type="Proteomes" id="UP001217945">
    <property type="component" value="Unassembled WGS sequence"/>
</dbReference>
<protein>
    <submittedName>
        <fullName evidence="2">DUF5052 family protein</fullName>
    </submittedName>
</protein>
<dbReference type="Pfam" id="PF16475">
    <property type="entry name" value="DUF5052"/>
    <property type="match status" value="1"/>
</dbReference>
<dbReference type="RefSeq" id="WP_273774625.1">
    <property type="nucleotide sequence ID" value="NZ_JAQTKT010000001.1"/>
</dbReference>
<evidence type="ECO:0000313" key="2">
    <source>
        <dbReference type="EMBL" id="MDD1383334.1"/>
    </source>
</evidence>
<keyword evidence="1" id="KW-0732">Signal</keyword>
<name>A0AAW6JHH2_LIMRT</name>
<reference evidence="2" key="1">
    <citation type="submission" date="2023-02" db="EMBL/GenBank/DDBJ databases">
        <title>Complete genome sequence of Limosilactobacillus reuteri SRCM217616 isolated from Bos taurus feces.</title>
        <authorList>
            <person name="Yang H.-G."/>
            <person name="Kim J.-W."/>
            <person name="Ha G.-S."/>
            <person name="Yang H.-J."/>
            <person name="Jeong D.-Y."/>
        </authorList>
    </citation>
    <scope>NUCLEOTIDE SEQUENCE</scope>
    <source>
        <strain evidence="2">SRCM217616</strain>
    </source>
</reference>
<feature type="chain" id="PRO_5043711820" evidence="1">
    <location>
        <begin position="28"/>
        <end position="217"/>
    </location>
</feature>
<feature type="signal peptide" evidence="1">
    <location>
        <begin position="1"/>
        <end position="27"/>
    </location>
</feature>
<organism evidence="2 3">
    <name type="scientific">Limosilactobacillus reuteri</name>
    <name type="common">Lactobacillus reuteri</name>
    <dbReference type="NCBI Taxonomy" id="1598"/>
    <lineage>
        <taxon>Bacteria</taxon>
        <taxon>Bacillati</taxon>
        <taxon>Bacillota</taxon>
        <taxon>Bacilli</taxon>
        <taxon>Lactobacillales</taxon>
        <taxon>Lactobacillaceae</taxon>
        <taxon>Limosilactobacillus</taxon>
    </lineage>
</organism>